<dbReference type="SUPFAM" id="SSF53850">
    <property type="entry name" value="Periplasmic binding protein-like II"/>
    <property type="match status" value="1"/>
</dbReference>
<accession>A0A1M5BP13</accession>
<proteinExistence type="inferred from homology"/>
<evidence type="ECO:0000256" key="1">
    <source>
        <dbReference type="ARBA" id="ARBA00004418"/>
    </source>
</evidence>
<dbReference type="AlphaFoldDB" id="A0A1M5BP13"/>
<protein>
    <submittedName>
        <fullName evidence="4">Sorbitol-binding protein /mannitol-binding protein</fullName>
    </submittedName>
</protein>
<feature type="signal peptide" evidence="3">
    <location>
        <begin position="1"/>
        <end position="26"/>
    </location>
</feature>
<dbReference type="CDD" id="cd13585">
    <property type="entry name" value="PBP2_TMBP_like"/>
    <property type="match status" value="1"/>
</dbReference>
<dbReference type="EMBL" id="FQVF01000008">
    <property type="protein sequence ID" value="SHF44363.1"/>
    <property type="molecule type" value="Genomic_DNA"/>
</dbReference>
<organism evidence="4 5">
    <name type="scientific">Marinomonas polaris DSM 16579</name>
    <dbReference type="NCBI Taxonomy" id="1122206"/>
    <lineage>
        <taxon>Bacteria</taxon>
        <taxon>Pseudomonadati</taxon>
        <taxon>Pseudomonadota</taxon>
        <taxon>Gammaproteobacteria</taxon>
        <taxon>Oceanospirillales</taxon>
        <taxon>Oceanospirillaceae</taxon>
        <taxon>Marinomonas</taxon>
    </lineage>
</organism>
<dbReference type="GO" id="GO:0042597">
    <property type="term" value="C:periplasmic space"/>
    <property type="evidence" value="ECO:0007669"/>
    <property type="project" value="UniProtKB-SubCell"/>
</dbReference>
<evidence type="ECO:0000256" key="2">
    <source>
        <dbReference type="ARBA" id="ARBA00008520"/>
    </source>
</evidence>
<comment type="subcellular location">
    <subcellularLocation>
        <location evidence="1">Periplasm</location>
    </subcellularLocation>
</comment>
<comment type="similarity">
    <text evidence="2">Belongs to the bacterial solute-binding protein 1 family.</text>
</comment>
<reference evidence="5" key="1">
    <citation type="submission" date="2016-11" db="EMBL/GenBank/DDBJ databases">
        <authorList>
            <person name="Varghese N."/>
            <person name="Submissions S."/>
        </authorList>
    </citation>
    <scope>NUCLEOTIDE SEQUENCE [LARGE SCALE GENOMIC DNA]</scope>
    <source>
        <strain evidence="5">DSM 16579</strain>
    </source>
</reference>
<gene>
    <name evidence="4" type="ORF">SAMN02745753_01932</name>
</gene>
<feature type="chain" id="PRO_5012657520" evidence="3">
    <location>
        <begin position="27"/>
        <end position="439"/>
    </location>
</feature>
<dbReference type="PANTHER" id="PTHR43649:SF12">
    <property type="entry name" value="DIACETYLCHITOBIOSE BINDING PROTEIN DASA"/>
    <property type="match status" value="1"/>
</dbReference>
<evidence type="ECO:0000313" key="4">
    <source>
        <dbReference type="EMBL" id="SHF44363.1"/>
    </source>
</evidence>
<sequence>MKRLTKNTLTYAVSITAAMTAASAFSATQITVATVNNGHMIEMQKLTPEFEKANPGIKVKWVTLEEGVLRQNVTQDIANKSGLYDVMTIGMYEAPIWGERGWLQAVDTSGSYDAKDILPSIRGGLSYKGTMYAAPFYGESSMVMYRKDLVKAAGMEINDRDSWEHIRDVAAAVNNPEKGIYGICLRGKAGWGDNMAFMTAMANSFGARWFDENWKPQLETAEWKNAVNFYVDLLNKYGPPGASSNSFNENLALFNEGKCGMWIDATIAASFVTDPKQSKVADKVGFAQSPYAVTEKGANWLWSWALGIPAATKNADAAQKFVRWATSKEYIQLVGEKNGWAAVPTGTRASTYANPEFQKAAVFADAELKAINSADPTDSTLKPSPYVGVQFAAIPEFQAIGTTTGQMISGALSGSMTVDQALKSANTSADRQMRQAGYY</sequence>
<name>A0A1M5BP13_9GAMM</name>
<evidence type="ECO:0000256" key="3">
    <source>
        <dbReference type="SAM" id="SignalP"/>
    </source>
</evidence>
<dbReference type="Pfam" id="PF01547">
    <property type="entry name" value="SBP_bac_1"/>
    <property type="match status" value="1"/>
</dbReference>
<keyword evidence="3" id="KW-0732">Signal</keyword>
<dbReference type="RefSeq" id="WP_072839506.1">
    <property type="nucleotide sequence ID" value="NZ_FQVF01000008.1"/>
</dbReference>
<dbReference type="STRING" id="1122206.SAMN02745753_01932"/>
<dbReference type="OrthoDB" id="9804061at2"/>
<dbReference type="InterPro" id="IPR050490">
    <property type="entry name" value="Bact_solute-bd_prot1"/>
</dbReference>
<dbReference type="InterPro" id="IPR006059">
    <property type="entry name" value="SBP"/>
</dbReference>
<dbReference type="Proteomes" id="UP000184517">
    <property type="component" value="Unassembled WGS sequence"/>
</dbReference>
<dbReference type="PANTHER" id="PTHR43649">
    <property type="entry name" value="ARABINOSE-BINDING PROTEIN-RELATED"/>
    <property type="match status" value="1"/>
</dbReference>
<keyword evidence="5" id="KW-1185">Reference proteome</keyword>
<dbReference type="Gene3D" id="3.40.190.10">
    <property type="entry name" value="Periplasmic binding protein-like II"/>
    <property type="match status" value="2"/>
</dbReference>
<evidence type="ECO:0000313" key="5">
    <source>
        <dbReference type="Proteomes" id="UP000184517"/>
    </source>
</evidence>